<organism evidence="4 5">
    <name type="scientific">Candidatus Scybalocola faecigallinarum</name>
    <dbReference type="NCBI Taxonomy" id="2840941"/>
    <lineage>
        <taxon>Bacteria</taxon>
        <taxon>Bacillati</taxon>
        <taxon>Bacillota</taxon>
        <taxon>Clostridia</taxon>
        <taxon>Lachnospirales</taxon>
        <taxon>Lachnospiraceae</taxon>
        <taxon>Lachnospiraceae incertae sedis</taxon>
        <taxon>Candidatus Scybalocola (ex Gilroy et al. 2021)</taxon>
    </lineage>
</organism>
<dbReference type="PANTHER" id="PTHR42715:SF10">
    <property type="entry name" value="BETA-GLUCOSIDASE"/>
    <property type="match status" value="1"/>
</dbReference>
<evidence type="ECO:0000256" key="2">
    <source>
        <dbReference type="ARBA" id="ARBA00022801"/>
    </source>
</evidence>
<dbReference type="EMBL" id="DVIT01000011">
    <property type="protein sequence ID" value="HIS46349.1"/>
    <property type="molecule type" value="Genomic_DNA"/>
</dbReference>
<dbReference type="SMART" id="SM01217">
    <property type="entry name" value="Fn3_like"/>
    <property type="match status" value="1"/>
</dbReference>
<dbReference type="InterPro" id="IPR001764">
    <property type="entry name" value="Glyco_hydro_3_N"/>
</dbReference>
<reference evidence="4" key="2">
    <citation type="journal article" date="2021" name="PeerJ">
        <title>Extensive microbial diversity within the chicken gut microbiome revealed by metagenomics and culture.</title>
        <authorList>
            <person name="Gilroy R."/>
            <person name="Ravi A."/>
            <person name="Getino M."/>
            <person name="Pursley I."/>
            <person name="Horton D.L."/>
            <person name="Alikhan N.F."/>
            <person name="Baker D."/>
            <person name="Gharbi K."/>
            <person name="Hall N."/>
            <person name="Watson M."/>
            <person name="Adriaenssens E.M."/>
            <person name="Foster-Nyarko E."/>
            <person name="Jarju S."/>
            <person name="Secka A."/>
            <person name="Antonio M."/>
            <person name="Oren A."/>
            <person name="Chaudhuri R.R."/>
            <person name="La Ragione R."/>
            <person name="Hildebrand F."/>
            <person name="Pallen M.J."/>
        </authorList>
    </citation>
    <scope>NUCLEOTIDE SEQUENCE</scope>
    <source>
        <strain evidence="4">CHK178-757</strain>
    </source>
</reference>
<dbReference type="PRINTS" id="PR00133">
    <property type="entry name" value="GLHYDRLASE3"/>
</dbReference>
<dbReference type="Pfam" id="PF14310">
    <property type="entry name" value="Fn3-like"/>
    <property type="match status" value="1"/>
</dbReference>
<protein>
    <submittedName>
        <fullName evidence="4">Glycoside hydrolase family 3 C-terminal domain-containing protein</fullName>
    </submittedName>
</protein>
<dbReference type="Proteomes" id="UP000823927">
    <property type="component" value="Unassembled WGS sequence"/>
</dbReference>
<accession>A0A9D1JQ45</accession>
<dbReference type="Gene3D" id="3.20.20.300">
    <property type="entry name" value="Glycoside hydrolase, family 3, N-terminal domain"/>
    <property type="match status" value="1"/>
</dbReference>
<comment type="similarity">
    <text evidence="1">Belongs to the glycosyl hydrolase 3 family.</text>
</comment>
<dbReference type="InterPro" id="IPR013783">
    <property type="entry name" value="Ig-like_fold"/>
</dbReference>
<dbReference type="Gene3D" id="2.60.40.10">
    <property type="entry name" value="Immunoglobulins"/>
    <property type="match status" value="1"/>
</dbReference>
<dbReference type="SUPFAM" id="SSF52279">
    <property type="entry name" value="Beta-D-glucan exohydrolase, C-terminal domain"/>
    <property type="match status" value="1"/>
</dbReference>
<dbReference type="InterPro" id="IPR036962">
    <property type="entry name" value="Glyco_hydro_3_N_sf"/>
</dbReference>
<dbReference type="GO" id="GO:0004553">
    <property type="term" value="F:hydrolase activity, hydrolyzing O-glycosyl compounds"/>
    <property type="evidence" value="ECO:0007669"/>
    <property type="project" value="InterPro"/>
</dbReference>
<reference evidence="4" key="1">
    <citation type="submission" date="2020-10" db="EMBL/GenBank/DDBJ databases">
        <authorList>
            <person name="Gilroy R."/>
        </authorList>
    </citation>
    <scope>NUCLEOTIDE SEQUENCE</scope>
    <source>
        <strain evidence="4">CHK178-757</strain>
    </source>
</reference>
<dbReference type="InterPro" id="IPR050288">
    <property type="entry name" value="Cellulose_deg_GH3"/>
</dbReference>
<comment type="caution">
    <text evidence="4">The sequence shown here is derived from an EMBL/GenBank/DDBJ whole genome shotgun (WGS) entry which is preliminary data.</text>
</comment>
<evidence type="ECO:0000313" key="5">
    <source>
        <dbReference type="Proteomes" id="UP000823927"/>
    </source>
</evidence>
<sequence>MVLLENNGVLPLGTGGKNIALYGNGVRHTIKGGTGSGDVNTRQVVNVQQGFEAAGFTVTTQLWLDAYDRRLDQAMTQYMDTIRQMMEEKNMPALIAMMGMPFTPPEIPAITDRDVEASQTDTAIYVLSRNSGEGSDRRYEKGDYLLSDSEEAALRFLGSRYKNFIVLLNTGGIIDTTVLRAIPGIDALMVVGQTGNMGGHMIADVVTGVCVPSGKLTDTWAADYFDYPSSASFSHNNGNLEDEYYTEGIYVGYRYFDTFGVTPNYCFGYGKGYTDFSMAVTEIVLEKNKVKIYVDVENTGDQFPGKEVVQVYYSAPEGSLKKPFQELAAFEKTPMLAPGEKAQLCLSFSLEDMASYSEDAAAWLLEEGDYILRVGNSSRNTRICGAVRLEKTVITKQLKNCFPDDIKLEEIRPKEDQSKEDQPKEALLKADPADISYEEAVYTKEHPVYLNHSPQKTLTLEDVRADHGLLEDFIAQMSVEDMADLCVGAARSGGANIVGNAGRLVPGAAGETISRLEDTKKIPPVIMADGPAGLRLQPHFKAMPDGTLIPGGKIRGNDREPFPENVPKEAIDYYQYCTAIPVASTLAQSWNMDLVESMGALVGREMKQFHIHLWLAPGMNIHRNPLCGRNFEYYSEDPRLSGRCAAACTRGVQSHGGQGTTIKHFAANNQEDNRMFTNAHISERALREIYLKGFEIAVKESQPYAIMTSYNLINGIHAANNYDLLQSVARDEWGFKGIVMTDWYTSQNTAFMGLPSGKYSWSDPALCIKAGNDLQMPGCDQNAADIVSAIYSKKVLSLGDLQFTVRNLLELILKVTQ</sequence>
<dbReference type="InterPro" id="IPR026891">
    <property type="entry name" value="Fn3-like"/>
</dbReference>
<keyword evidence="2 4" id="KW-0378">Hydrolase</keyword>
<dbReference type="Pfam" id="PF00933">
    <property type="entry name" value="Glyco_hydro_3"/>
    <property type="match status" value="1"/>
</dbReference>
<evidence type="ECO:0000256" key="1">
    <source>
        <dbReference type="ARBA" id="ARBA00005336"/>
    </source>
</evidence>
<dbReference type="InterPro" id="IPR002772">
    <property type="entry name" value="Glyco_hydro_3_C"/>
</dbReference>
<dbReference type="InterPro" id="IPR036881">
    <property type="entry name" value="Glyco_hydro_3_C_sf"/>
</dbReference>
<dbReference type="PANTHER" id="PTHR42715">
    <property type="entry name" value="BETA-GLUCOSIDASE"/>
    <property type="match status" value="1"/>
</dbReference>
<dbReference type="GO" id="GO:0005975">
    <property type="term" value="P:carbohydrate metabolic process"/>
    <property type="evidence" value="ECO:0007669"/>
    <property type="project" value="InterPro"/>
</dbReference>
<dbReference type="Gene3D" id="3.40.50.1700">
    <property type="entry name" value="Glycoside hydrolase family 3 C-terminal domain"/>
    <property type="match status" value="1"/>
</dbReference>
<evidence type="ECO:0000259" key="3">
    <source>
        <dbReference type="SMART" id="SM01217"/>
    </source>
</evidence>
<feature type="domain" description="Fibronectin type III-like" evidence="3">
    <location>
        <begin position="307"/>
        <end position="378"/>
    </location>
</feature>
<evidence type="ECO:0000313" key="4">
    <source>
        <dbReference type="EMBL" id="HIS46349.1"/>
    </source>
</evidence>
<name>A0A9D1JQ45_9FIRM</name>
<proteinExistence type="inferred from homology"/>
<dbReference type="SUPFAM" id="SSF51445">
    <property type="entry name" value="(Trans)glycosidases"/>
    <property type="match status" value="1"/>
</dbReference>
<dbReference type="Pfam" id="PF01915">
    <property type="entry name" value="Glyco_hydro_3_C"/>
    <property type="match status" value="1"/>
</dbReference>
<dbReference type="AlphaFoldDB" id="A0A9D1JQ45"/>
<dbReference type="InterPro" id="IPR017853">
    <property type="entry name" value="GH"/>
</dbReference>
<gene>
    <name evidence="4" type="ORF">IAB46_02130</name>
</gene>